<protein>
    <submittedName>
        <fullName evidence="1">Uncharacterized protein</fullName>
    </submittedName>
</protein>
<organism evidence="1 2">
    <name type="scientific">Ridgeia piscesae</name>
    <name type="common">Tubeworm</name>
    <dbReference type="NCBI Taxonomy" id="27915"/>
    <lineage>
        <taxon>Eukaryota</taxon>
        <taxon>Metazoa</taxon>
        <taxon>Spiralia</taxon>
        <taxon>Lophotrochozoa</taxon>
        <taxon>Annelida</taxon>
        <taxon>Polychaeta</taxon>
        <taxon>Sedentaria</taxon>
        <taxon>Canalipalpata</taxon>
        <taxon>Sabellida</taxon>
        <taxon>Siboglinidae</taxon>
        <taxon>Ridgeia</taxon>
    </lineage>
</organism>
<name>A0AAD9KND7_RIDPI</name>
<accession>A0AAD9KND7</accession>
<evidence type="ECO:0000313" key="1">
    <source>
        <dbReference type="EMBL" id="KAK2173638.1"/>
    </source>
</evidence>
<keyword evidence="2" id="KW-1185">Reference proteome</keyword>
<dbReference type="EMBL" id="JAODUO010000860">
    <property type="protein sequence ID" value="KAK2173638.1"/>
    <property type="molecule type" value="Genomic_DNA"/>
</dbReference>
<comment type="caution">
    <text evidence="1">The sequence shown here is derived from an EMBL/GenBank/DDBJ whole genome shotgun (WGS) entry which is preliminary data.</text>
</comment>
<dbReference type="AlphaFoldDB" id="A0AAD9KND7"/>
<proteinExistence type="predicted"/>
<gene>
    <name evidence="1" type="ORF">NP493_860g00020</name>
</gene>
<evidence type="ECO:0000313" key="2">
    <source>
        <dbReference type="Proteomes" id="UP001209878"/>
    </source>
</evidence>
<dbReference type="Proteomes" id="UP001209878">
    <property type="component" value="Unassembled WGS sequence"/>
</dbReference>
<reference evidence="1" key="1">
    <citation type="journal article" date="2023" name="Mol. Biol. Evol.">
        <title>Third-Generation Sequencing Reveals the Adaptive Role of the Epigenome in Three Deep-Sea Polychaetes.</title>
        <authorList>
            <person name="Perez M."/>
            <person name="Aroh O."/>
            <person name="Sun Y."/>
            <person name="Lan Y."/>
            <person name="Juniper S.K."/>
            <person name="Young C.R."/>
            <person name="Angers B."/>
            <person name="Qian P.Y."/>
        </authorList>
    </citation>
    <scope>NUCLEOTIDE SEQUENCE</scope>
    <source>
        <strain evidence="1">R07B-5</strain>
    </source>
</reference>
<sequence length="146" mass="16038">MFTVNIFDDDCDGTPLSEQLKRTSYEDIISLSNMLAEISLKSVEVNCCSLKWVSLREHSNSPPGPESRSRTVRWATNVPSSANSDICTCPFCVSSLFILITGALSLRSKTLTMTLAMTGMELVPRSLAVTVSKWTASVSWSRIPIT</sequence>